<dbReference type="GO" id="GO:0003677">
    <property type="term" value="F:DNA binding"/>
    <property type="evidence" value="ECO:0007669"/>
    <property type="project" value="InterPro"/>
</dbReference>
<reference evidence="1 2" key="1">
    <citation type="submission" date="2016-11" db="EMBL/GenBank/DDBJ databases">
        <authorList>
            <person name="Jaros S."/>
            <person name="Januszkiewicz K."/>
            <person name="Wedrychowicz H."/>
        </authorList>
    </citation>
    <scope>NUCLEOTIDE SEQUENCE [LARGE SCALE GENOMIC DNA]</scope>
    <source>
        <strain evidence="1 2">ATCC 23634</strain>
    </source>
</reference>
<dbReference type="EMBL" id="FPKU01000001">
    <property type="protein sequence ID" value="SFZ81623.1"/>
    <property type="molecule type" value="Genomic_DNA"/>
</dbReference>
<dbReference type="STRING" id="665118.SAMN02983003_0600"/>
<dbReference type="RefSeq" id="WP_072338899.1">
    <property type="nucleotide sequence ID" value="NZ_FPKU01000001.1"/>
</dbReference>
<keyword evidence="2" id="KW-1185">Reference proteome</keyword>
<evidence type="ECO:0008006" key="3">
    <source>
        <dbReference type="Google" id="ProtNLM"/>
    </source>
</evidence>
<proteinExistence type="predicted"/>
<name>A0A1K2HTR8_9HYPH</name>
<evidence type="ECO:0000313" key="2">
    <source>
        <dbReference type="Proteomes" id="UP000183447"/>
    </source>
</evidence>
<dbReference type="Gene3D" id="1.10.260.40">
    <property type="entry name" value="lambda repressor-like DNA-binding domains"/>
    <property type="match status" value="1"/>
</dbReference>
<gene>
    <name evidence="1" type="ORF">SAMN02983003_0600</name>
</gene>
<organism evidence="1 2">
    <name type="scientific">Devosia enhydra</name>
    <dbReference type="NCBI Taxonomy" id="665118"/>
    <lineage>
        <taxon>Bacteria</taxon>
        <taxon>Pseudomonadati</taxon>
        <taxon>Pseudomonadota</taxon>
        <taxon>Alphaproteobacteria</taxon>
        <taxon>Hyphomicrobiales</taxon>
        <taxon>Devosiaceae</taxon>
        <taxon>Devosia</taxon>
    </lineage>
</organism>
<dbReference type="InterPro" id="IPR010982">
    <property type="entry name" value="Lambda_DNA-bd_dom_sf"/>
</dbReference>
<dbReference type="OrthoDB" id="5462911at2"/>
<evidence type="ECO:0000313" key="1">
    <source>
        <dbReference type="EMBL" id="SFZ81623.1"/>
    </source>
</evidence>
<protein>
    <recommendedName>
        <fullName evidence="3">Helix-turn-helix</fullName>
    </recommendedName>
</protein>
<dbReference type="Proteomes" id="UP000183447">
    <property type="component" value="Unassembled WGS sequence"/>
</dbReference>
<accession>A0A1K2HTR8</accession>
<dbReference type="CDD" id="cd00093">
    <property type="entry name" value="HTH_XRE"/>
    <property type="match status" value="1"/>
</dbReference>
<sequence length="107" mass="12095">MSISNPLQGHPDGAALRKQAGAFLKKARTDAEVTQMELAQAIGAQYYTIISQIEAGKARLPPDKTMIVAQRLGWKPRAFYQRLMQYYDPYGWECLFGKDAEKGEKDR</sequence>
<dbReference type="AlphaFoldDB" id="A0A1K2HTR8"/>
<dbReference type="InterPro" id="IPR001387">
    <property type="entry name" value="Cro/C1-type_HTH"/>
</dbReference>
<dbReference type="SUPFAM" id="SSF47413">
    <property type="entry name" value="lambda repressor-like DNA-binding domains"/>
    <property type="match status" value="1"/>
</dbReference>